<sequence length="76" mass="8478">MSEEDPAVNIEEVHGQPFEVGPRYVNLCYIGEGAYGMVAGCWTHADGDSRLKEKLSVYDIVDGCMREKWGPSITIR</sequence>
<name>A0A0C2G8F0_9BILA</name>
<reference evidence="1 2" key="1">
    <citation type="submission" date="2013-12" db="EMBL/GenBank/DDBJ databases">
        <title>Draft genome of the parsitic nematode Ancylostoma duodenale.</title>
        <authorList>
            <person name="Mitreva M."/>
        </authorList>
    </citation>
    <scope>NUCLEOTIDE SEQUENCE [LARGE SCALE GENOMIC DNA]</scope>
    <source>
        <strain evidence="1 2">Zhejiang</strain>
    </source>
</reference>
<dbReference type="Proteomes" id="UP000054047">
    <property type="component" value="Unassembled WGS sequence"/>
</dbReference>
<dbReference type="Gene3D" id="3.30.200.20">
    <property type="entry name" value="Phosphorylase Kinase, domain 1"/>
    <property type="match status" value="1"/>
</dbReference>
<evidence type="ECO:0000313" key="1">
    <source>
        <dbReference type="EMBL" id="KIH55144.1"/>
    </source>
</evidence>
<evidence type="ECO:0000313" key="2">
    <source>
        <dbReference type="Proteomes" id="UP000054047"/>
    </source>
</evidence>
<organism evidence="1 2">
    <name type="scientific">Ancylostoma duodenale</name>
    <dbReference type="NCBI Taxonomy" id="51022"/>
    <lineage>
        <taxon>Eukaryota</taxon>
        <taxon>Metazoa</taxon>
        <taxon>Ecdysozoa</taxon>
        <taxon>Nematoda</taxon>
        <taxon>Chromadorea</taxon>
        <taxon>Rhabditida</taxon>
        <taxon>Rhabditina</taxon>
        <taxon>Rhabditomorpha</taxon>
        <taxon>Strongyloidea</taxon>
        <taxon>Ancylostomatidae</taxon>
        <taxon>Ancylostomatinae</taxon>
        <taxon>Ancylostoma</taxon>
    </lineage>
</organism>
<dbReference type="OrthoDB" id="192887at2759"/>
<proteinExistence type="predicted"/>
<gene>
    <name evidence="1" type="ORF">ANCDUO_14703</name>
</gene>
<keyword evidence="2" id="KW-1185">Reference proteome</keyword>
<dbReference type="EMBL" id="KN737830">
    <property type="protein sequence ID" value="KIH55144.1"/>
    <property type="molecule type" value="Genomic_DNA"/>
</dbReference>
<protein>
    <submittedName>
        <fullName evidence="1">Uncharacterized protein</fullName>
    </submittedName>
</protein>
<accession>A0A0C2G8F0</accession>
<dbReference type="AlphaFoldDB" id="A0A0C2G8F0"/>